<sequence>MPKSLTSLALTNWLPGRVLPGVTDLGWSFLATVTDLDLSCHELTEQDLLFLQPRLPPGLKRLHIAQNKFHTVVTPLPESLRSLKLNDNAALSDDENPDK</sequence>
<proteinExistence type="predicted"/>
<dbReference type="OrthoDB" id="676979at2759"/>
<protein>
    <submittedName>
        <fullName evidence="1">Uncharacterized protein</fullName>
    </submittedName>
</protein>
<dbReference type="VEuPathDB" id="FungiDB:AMAG_19407"/>
<dbReference type="AlphaFoldDB" id="A0A0L0SR38"/>
<dbReference type="Gene3D" id="3.80.10.10">
    <property type="entry name" value="Ribonuclease Inhibitor"/>
    <property type="match status" value="1"/>
</dbReference>
<evidence type="ECO:0000313" key="1">
    <source>
        <dbReference type="EMBL" id="KNE64983.1"/>
    </source>
</evidence>
<name>A0A0L0SR38_ALLM3</name>
<organism evidence="1 2">
    <name type="scientific">Allomyces macrogynus (strain ATCC 38327)</name>
    <name type="common">Allomyces javanicus var. macrogynus</name>
    <dbReference type="NCBI Taxonomy" id="578462"/>
    <lineage>
        <taxon>Eukaryota</taxon>
        <taxon>Fungi</taxon>
        <taxon>Fungi incertae sedis</taxon>
        <taxon>Blastocladiomycota</taxon>
        <taxon>Blastocladiomycetes</taxon>
        <taxon>Blastocladiales</taxon>
        <taxon>Blastocladiaceae</taxon>
        <taxon>Allomyces</taxon>
    </lineage>
</organism>
<reference evidence="2" key="2">
    <citation type="submission" date="2009-11" db="EMBL/GenBank/DDBJ databases">
        <title>The Genome Sequence of Allomyces macrogynus strain ATCC 38327.</title>
        <authorList>
            <consortium name="The Broad Institute Genome Sequencing Platform"/>
            <person name="Russ C."/>
            <person name="Cuomo C."/>
            <person name="Shea T."/>
            <person name="Young S.K."/>
            <person name="Zeng Q."/>
            <person name="Koehrsen M."/>
            <person name="Haas B."/>
            <person name="Borodovsky M."/>
            <person name="Guigo R."/>
            <person name="Alvarado L."/>
            <person name="Berlin A."/>
            <person name="Borenstein D."/>
            <person name="Chen Z."/>
            <person name="Engels R."/>
            <person name="Freedman E."/>
            <person name="Gellesch M."/>
            <person name="Goldberg J."/>
            <person name="Griggs A."/>
            <person name="Gujja S."/>
            <person name="Heiman D."/>
            <person name="Hepburn T."/>
            <person name="Howarth C."/>
            <person name="Jen D."/>
            <person name="Larson L."/>
            <person name="Lewis B."/>
            <person name="Mehta T."/>
            <person name="Park D."/>
            <person name="Pearson M."/>
            <person name="Roberts A."/>
            <person name="Saif S."/>
            <person name="Shenoy N."/>
            <person name="Sisk P."/>
            <person name="Stolte C."/>
            <person name="Sykes S."/>
            <person name="Walk T."/>
            <person name="White J."/>
            <person name="Yandava C."/>
            <person name="Burger G."/>
            <person name="Gray M.W."/>
            <person name="Holland P.W.H."/>
            <person name="King N."/>
            <person name="Lang F.B.F."/>
            <person name="Roger A.J."/>
            <person name="Ruiz-Trillo I."/>
            <person name="Lander E."/>
            <person name="Nusbaum C."/>
        </authorList>
    </citation>
    <scope>NUCLEOTIDE SEQUENCE [LARGE SCALE GENOMIC DNA]</scope>
    <source>
        <strain evidence="2">ATCC 38327</strain>
    </source>
</reference>
<reference evidence="1 2" key="1">
    <citation type="submission" date="2009-11" db="EMBL/GenBank/DDBJ databases">
        <title>Annotation of Allomyces macrogynus ATCC 38327.</title>
        <authorList>
            <consortium name="The Broad Institute Genome Sequencing Platform"/>
            <person name="Russ C."/>
            <person name="Cuomo C."/>
            <person name="Burger G."/>
            <person name="Gray M.W."/>
            <person name="Holland P.W.H."/>
            <person name="King N."/>
            <person name="Lang F.B.F."/>
            <person name="Roger A.J."/>
            <person name="Ruiz-Trillo I."/>
            <person name="Young S.K."/>
            <person name="Zeng Q."/>
            <person name="Gargeya S."/>
            <person name="Fitzgerald M."/>
            <person name="Haas B."/>
            <person name="Abouelleil A."/>
            <person name="Alvarado L."/>
            <person name="Arachchi H.M."/>
            <person name="Berlin A."/>
            <person name="Chapman S.B."/>
            <person name="Gearin G."/>
            <person name="Goldberg J."/>
            <person name="Griggs A."/>
            <person name="Gujja S."/>
            <person name="Hansen M."/>
            <person name="Heiman D."/>
            <person name="Howarth C."/>
            <person name="Larimer J."/>
            <person name="Lui A."/>
            <person name="MacDonald P.J.P."/>
            <person name="McCowen C."/>
            <person name="Montmayeur A."/>
            <person name="Murphy C."/>
            <person name="Neiman D."/>
            <person name="Pearson M."/>
            <person name="Priest M."/>
            <person name="Roberts A."/>
            <person name="Saif S."/>
            <person name="Shea T."/>
            <person name="Sisk P."/>
            <person name="Stolte C."/>
            <person name="Sykes S."/>
            <person name="Wortman J."/>
            <person name="Nusbaum C."/>
            <person name="Birren B."/>
        </authorList>
    </citation>
    <scope>NUCLEOTIDE SEQUENCE [LARGE SCALE GENOMIC DNA]</scope>
    <source>
        <strain evidence="1 2">ATCC 38327</strain>
    </source>
</reference>
<dbReference type="InterPro" id="IPR032675">
    <property type="entry name" value="LRR_dom_sf"/>
</dbReference>
<gene>
    <name evidence="1" type="ORF">AMAG_19407</name>
</gene>
<evidence type="ECO:0000313" key="2">
    <source>
        <dbReference type="Proteomes" id="UP000054350"/>
    </source>
</evidence>
<keyword evidence="2" id="KW-1185">Reference proteome</keyword>
<accession>A0A0L0SR38</accession>
<dbReference type="SUPFAM" id="SSF52047">
    <property type="entry name" value="RNI-like"/>
    <property type="match status" value="1"/>
</dbReference>
<dbReference type="Proteomes" id="UP000054350">
    <property type="component" value="Unassembled WGS sequence"/>
</dbReference>
<dbReference type="EMBL" id="GG745346">
    <property type="protein sequence ID" value="KNE64983.1"/>
    <property type="molecule type" value="Genomic_DNA"/>
</dbReference>